<protein>
    <submittedName>
        <fullName evidence="2">Os01g0234433 protein</fullName>
    </submittedName>
</protein>
<evidence type="ECO:0000256" key="1">
    <source>
        <dbReference type="SAM" id="MobiDB-lite"/>
    </source>
</evidence>
<reference evidence="2 3" key="3">
    <citation type="journal article" date="2013" name="Rice">
        <title>Improvement of the Oryza sativa Nipponbare reference genome using next generation sequence and optical map data.</title>
        <authorList>
            <person name="Kawahara Y."/>
            <person name="de la Bastide M."/>
            <person name="Hamilton J.P."/>
            <person name="Kanamori H."/>
            <person name="McCombie W.R."/>
            <person name="Ouyang S."/>
            <person name="Schwartz D.C."/>
            <person name="Tanaka T."/>
            <person name="Wu J."/>
            <person name="Zhou S."/>
            <person name="Childs K.L."/>
            <person name="Davidson R.M."/>
            <person name="Lin H."/>
            <person name="Quesada-Ocampo L."/>
            <person name="Vaillancourt B."/>
            <person name="Sakai H."/>
            <person name="Lee S.S."/>
            <person name="Kim J."/>
            <person name="Numa H."/>
            <person name="Itoh T."/>
            <person name="Buell C.R."/>
            <person name="Matsumoto T."/>
        </authorList>
    </citation>
    <scope>NUCLEOTIDE SEQUENCE [LARGE SCALE GENOMIC DNA]</scope>
    <source>
        <strain evidence="3">cv. Nipponbare</strain>
    </source>
</reference>
<dbReference type="Gramene" id="Os01t0234433-00">
    <property type="protein sequence ID" value="Os01t0234433-00"/>
    <property type="gene ID" value="Os01g0234433"/>
</dbReference>
<name>A0A0P0V0L4_ORYSJ</name>
<dbReference type="EMBL" id="AP014957">
    <property type="protein sequence ID" value="BAS71206.1"/>
    <property type="molecule type" value="Genomic_DNA"/>
</dbReference>
<reference evidence="2 3" key="2">
    <citation type="journal article" date="2013" name="Plant Cell Physiol.">
        <title>Rice Annotation Project Database (RAP-DB): an integrative and interactive database for rice genomics.</title>
        <authorList>
            <person name="Sakai H."/>
            <person name="Lee S.S."/>
            <person name="Tanaka T."/>
            <person name="Numa H."/>
            <person name="Kim J."/>
            <person name="Kawahara Y."/>
            <person name="Wakimoto H."/>
            <person name="Yang C.C."/>
            <person name="Iwamoto M."/>
            <person name="Abe T."/>
            <person name="Yamada Y."/>
            <person name="Muto A."/>
            <person name="Inokuchi H."/>
            <person name="Ikemura T."/>
            <person name="Matsumoto T."/>
            <person name="Sasaki T."/>
            <person name="Itoh T."/>
        </authorList>
    </citation>
    <scope>NUCLEOTIDE SEQUENCE [LARGE SCALE GENOMIC DNA]</scope>
    <source>
        <strain evidence="3">cv. Nipponbare</strain>
    </source>
</reference>
<proteinExistence type="predicted"/>
<accession>A0A0P0V0L4</accession>
<sequence length="256" mass="28714">HGQAGYEGDAGGRQPGVAADEPPDGELHGLLRQLDDAVARPWHAPADRRAGAGVAVLAVVERVRRAPRRVPGEPAGGVDVARYVRHHVHRPRVRLPWPPEVRRRAAAPRRRRELELRRREEAAAVHGDAGALVRVAPPLRRDRVLLPRQRPPRPQRAVLQHHGGVPEHEVHRAGDVAVAVELPLRVRVQRVLVPQHGAPVHHRVVAAQQQRHRLVPRRAGAVLHRHVPHDEPRPGHRCGDDEDRHDTISNVLRRHW</sequence>
<evidence type="ECO:0000313" key="2">
    <source>
        <dbReference type="EMBL" id="BAS71206.1"/>
    </source>
</evidence>
<keyword evidence="3" id="KW-1185">Reference proteome</keyword>
<dbReference type="PaxDb" id="39947-A0A0P0V0L4"/>
<evidence type="ECO:0000313" key="3">
    <source>
        <dbReference type="Proteomes" id="UP000059680"/>
    </source>
</evidence>
<dbReference type="Proteomes" id="UP000059680">
    <property type="component" value="Chromosome 1"/>
</dbReference>
<dbReference type="InParanoid" id="A0A0P0V0L4"/>
<gene>
    <name evidence="2" type="ordered locus">Os01g0234433</name>
    <name evidence="2" type="ORF">OSNPB_010234433</name>
</gene>
<dbReference type="AlphaFoldDB" id="A0A0P0V0L4"/>
<feature type="non-terminal residue" evidence="2">
    <location>
        <position position="1"/>
    </location>
</feature>
<dbReference type="FunCoup" id="A0A0P0V0L4">
    <property type="interactions" value="6"/>
</dbReference>
<feature type="region of interest" description="Disordered" evidence="1">
    <location>
        <begin position="1"/>
        <end position="30"/>
    </location>
</feature>
<reference evidence="3" key="1">
    <citation type="journal article" date="2005" name="Nature">
        <title>The map-based sequence of the rice genome.</title>
        <authorList>
            <consortium name="International rice genome sequencing project (IRGSP)"/>
            <person name="Matsumoto T."/>
            <person name="Wu J."/>
            <person name="Kanamori H."/>
            <person name="Katayose Y."/>
            <person name="Fujisawa M."/>
            <person name="Namiki N."/>
            <person name="Mizuno H."/>
            <person name="Yamamoto K."/>
            <person name="Antonio B.A."/>
            <person name="Baba T."/>
            <person name="Sakata K."/>
            <person name="Nagamura Y."/>
            <person name="Aoki H."/>
            <person name="Arikawa K."/>
            <person name="Arita K."/>
            <person name="Bito T."/>
            <person name="Chiden Y."/>
            <person name="Fujitsuka N."/>
            <person name="Fukunaka R."/>
            <person name="Hamada M."/>
            <person name="Harada C."/>
            <person name="Hayashi A."/>
            <person name="Hijishita S."/>
            <person name="Honda M."/>
            <person name="Hosokawa S."/>
            <person name="Ichikawa Y."/>
            <person name="Idonuma A."/>
            <person name="Iijima M."/>
            <person name="Ikeda M."/>
            <person name="Ikeno M."/>
            <person name="Ito K."/>
            <person name="Ito S."/>
            <person name="Ito T."/>
            <person name="Ito Y."/>
            <person name="Ito Y."/>
            <person name="Iwabuchi A."/>
            <person name="Kamiya K."/>
            <person name="Karasawa W."/>
            <person name="Kurita K."/>
            <person name="Katagiri S."/>
            <person name="Kikuta A."/>
            <person name="Kobayashi H."/>
            <person name="Kobayashi N."/>
            <person name="Machita K."/>
            <person name="Maehara T."/>
            <person name="Masukawa M."/>
            <person name="Mizubayashi T."/>
            <person name="Mukai Y."/>
            <person name="Nagasaki H."/>
            <person name="Nagata Y."/>
            <person name="Naito S."/>
            <person name="Nakashima M."/>
            <person name="Nakama Y."/>
            <person name="Nakamichi Y."/>
            <person name="Nakamura M."/>
            <person name="Meguro A."/>
            <person name="Negishi M."/>
            <person name="Ohta I."/>
            <person name="Ohta T."/>
            <person name="Okamoto M."/>
            <person name="Ono N."/>
            <person name="Saji S."/>
            <person name="Sakaguchi M."/>
            <person name="Sakai K."/>
            <person name="Shibata M."/>
            <person name="Shimokawa T."/>
            <person name="Song J."/>
            <person name="Takazaki Y."/>
            <person name="Terasawa K."/>
            <person name="Tsugane M."/>
            <person name="Tsuji K."/>
            <person name="Ueda S."/>
            <person name="Waki K."/>
            <person name="Yamagata H."/>
            <person name="Yamamoto M."/>
            <person name="Yamamoto S."/>
            <person name="Yamane H."/>
            <person name="Yoshiki S."/>
            <person name="Yoshihara R."/>
            <person name="Yukawa K."/>
            <person name="Zhong H."/>
            <person name="Yano M."/>
            <person name="Yuan Q."/>
            <person name="Ouyang S."/>
            <person name="Liu J."/>
            <person name="Jones K.M."/>
            <person name="Gansberger K."/>
            <person name="Moffat K."/>
            <person name="Hill J."/>
            <person name="Bera J."/>
            <person name="Fadrosh D."/>
            <person name="Jin S."/>
            <person name="Johri S."/>
            <person name="Kim M."/>
            <person name="Overton L."/>
            <person name="Reardon M."/>
            <person name="Tsitrin T."/>
            <person name="Vuong H."/>
            <person name="Weaver B."/>
            <person name="Ciecko A."/>
            <person name="Tallon L."/>
            <person name="Jackson J."/>
            <person name="Pai G."/>
            <person name="Aken S.V."/>
            <person name="Utterback T."/>
            <person name="Reidmuller S."/>
            <person name="Feldblyum T."/>
            <person name="Hsiao J."/>
            <person name="Zismann V."/>
            <person name="Iobst S."/>
            <person name="de Vazeille A.R."/>
            <person name="Buell C.R."/>
            <person name="Ying K."/>
            <person name="Li Y."/>
            <person name="Lu T."/>
            <person name="Huang Y."/>
            <person name="Zhao Q."/>
            <person name="Feng Q."/>
            <person name="Zhang L."/>
            <person name="Zhu J."/>
            <person name="Weng Q."/>
            <person name="Mu J."/>
            <person name="Lu Y."/>
            <person name="Fan D."/>
            <person name="Liu Y."/>
            <person name="Guan J."/>
            <person name="Zhang Y."/>
            <person name="Yu S."/>
            <person name="Liu X."/>
            <person name="Zhang Y."/>
            <person name="Hong G."/>
            <person name="Han B."/>
            <person name="Choisne N."/>
            <person name="Demange N."/>
            <person name="Orjeda G."/>
            <person name="Samain S."/>
            <person name="Cattolico L."/>
            <person name="Pelletier E."/>
            <person name="Couloux A."/>
            <person name="Segurens B."/>
            <person name="Wincker P."/>
            <person name="D'Hont A."/>
            <person name="Scarpelli C."/>
            <person name="Weissenbach J."/>
            <person name="Salanoubat M."/>
            <person name="Quetier F."/>
            <person name="Yu Y."/>
            <person name="Kim H.R."/>
            <person name="Rambo T."/>
            <person name="Currie J."/>
            <person name="Collura K."/>
            <person name="Luo M."/>
            <person name="Yang T."/>
            <person name="Ammiraju J.S.S."/>
            <person name="Engler F."/>
            <person name="Soderlund C."/>
            <person name="Wing R.A."/>
            <person name="Palmer L.E."/>
            <person name="de la Bastide M."/>
            <person name="Spiegel L."/>
            <person name="Nascimento L."/>
            <person name="Zutavern T."/>
            <person name="O'Shaughnessy A."/>
            <person name="Dike S."/>
            <person name="Dedhia N."/>
            <person name="Preston R."/>
            <person name="Balija V."/>
            <person name="McCombie W.R."/>
            <person name="Chow T."/>
            <person name="Chen H."/>
            <person name="Chung M."/>
            <person name="Chen C."/>
            <person name="Shaw J."/>
            <person name="Wu H."/>
            <person name="Hsiao K."/>
            <person name="Chao Y."/>
            <person name="Chu M."/>
            <person name="Cheng C."/>
            <person name="Hour A."/>
            <person name="Lee P."/>
            <person name="Lin S."/>
            <person name="Lin Y."/>
            <person name="Liou J."/>
            <person name="Liu S."/>
            <person name="Hsing Y."/>
            <person name="Raghuvanshi S."/>
            <person name="Mohanty A."/>
            <person name="Bharti A.K."/>
            <person name="Gaur A."/>
            <person name="Gupta V."/>
            <person name="Kumar D."/>
            <person name="Ravi V."/>
            <person name="Vij S."/>
            <person name="Kapur A."/>
            <person name="Khurana P."/>
            <person name="Khurana P."/>
            <person name="Khurana J.P."/>
            <person name="Tyagi A.K."/>
            <person name="Gaikwad K."/>
            <person name="Singh A."/>
            <person name="Dalal V."/>
            <person name="Srivastava S."/>
            <person name="Dixit A."/>
            <person name="Pal A.K."/>
            <person name="Ghazi I.A."/>
            <person name="Yadav M."/>
            <person name="Pandit A."/>
            <person name="Bhargava A."/>
            <person name="Sureshbabu K."/>
            <person name="Batra K."/>
            <person name="Sharma T.R."/>
            <person name="Mohapatra T."/>
            <person name="Singh N.K."/>
            <person name="Messing J."/>
            <person name="Nelson A.B."/>
            <person name="Fuks G."/>
            <person name="Kavchok S."/>
            <person name="Keizer G."/>
            <person name="Linton E."/>
            <person name="Llaca V."/>
            <person name="Song R."/>
            <person name="Tanyolac B."/>
            <person name="Young S."/>
            <person name="Ho-Il K."/>
            <person name="Hahn J.H."/>
            <person name="Sangsakoo G."/>
            <person name="Vanavichit A."/>
            <person name="de Mattos Luiz.A.T."/>
            <person name="Zimmer P.D."/>
            <person name="Malone G."/>
            <person name="Dellagostin O."/>
            <person name="de Oliveira A.C."/>
            <person name="Bevan M."/>
            <person name="Bancroft I."/>
            <person name="Minx P."/>
            <person name="Cordum H."/>
            <person name="Wilson R."/>
            <person name="Cheng Z."/>
            <person name="Jin W."/>
            <person name="Jiang J."/>
            <person name="Leong S.A."/>
            <person name="Iwama H."/>
            <person name="Gojobori T."/>
            <person name="Itoh T."/>
            <person name="Niimura Y."/>
            <person name="Fujii Y."/>
            <person name="Habara T."/>
            <person name="Sakai H."/>
            <person name="Sato Y."/>
            <person name="Wilson G."/>
            <person name="Kumar K."/>
            <person name="McCouch S."/>
            <person name="Juretic N."/>
            <person name="Hoen D."/>
            <person name="Wright S."/>
            <person name="Bruskiewich R."/>
            <person name="Bureau T."/>
            <person name="Miyao A."/>
            <person name="Hirochika H."/>
            <person name="Nishikawa T."/>
            <person name="Kadowaki K."/>
            <person name="Sugiura M."/>
            <person name="Burr B."/>
            <person name="Sasaki T."/>
        </authorList>
    </citation>
    <scope>NUCLEOTIDE SEQUENCE [LARGE SCALE GENOMIC DNA]</scope>
    <source>
        <strain evidence="3">cv. Nipponbare</strain>
    </source>
</reference>
<organism evidence="2 3">
    <name type="scientific">Oryza sativa subsp. japonica</name>
    <name type="common">Rice</name>
    <dbReference type="NCBI Taxonomy" id="39947"/>
    <lineage>
        <taxon>Eukaryota</taxon>
        <taxon>Viridiplantae</taxon>
        <taxon>Streptophyta</taxon>
        <taxon>Embryophyta</taxon>
        <taxon>Tracheophyta</taxon>
        <taxon>Spermatophyta</taxon>
        <taxon>Magnoliopsida</taxon>
        <taxon>Liliopsida</taxon>
        <taxon>Poales</taxon>
        <taxon>Poaceae</taxon>
        <taxon>BOP clade</taxon>
        <taxon>Oryzoideae</taxon>
        <taxon>Oryzeae</taxon>
        <taxon>Oryzinae</taxon>
        <taxon>Oryza</taxon>
        <taxon>Oryza sativa</taxon>
    </lineage>
</organism>
<dbReference type="OMA" id="DRHDTIS"/>